<dbReference type="InterPro" id="IPR038765">
    <property type="entry name" value="Papain-like_cys_pep_sf"/>
</dbReference>
<name>A0A3D9SLJ4_9ACTN</name>
<dbReference type="Gene3D" id="3.90.1720.10">
    <property type="entry name" value="endopeptidase domain like (from Nostoc punctiforme)"/>
    <property type="match status" value="1"/>
</dbReference>
<dbReference type="RefSeq" id="WP_116022330.1">
    <property type="nucleotide sequence ID" value="NZ_QTTT01000001.1"/>
</dbReference>
<dbReference type="SUPFAM" id="SSF54001">
    <property type="entry name" value="Cysteine proteinases"/>
    <property type="match status" value="1"/>
</dbReference>
<dbReference type="Proteomes" id="UP000256661">
    <property type="component" value="Unassembled WGS sequence"/>
</dbReference>
<evidence type="ECO:0008006" key="4">
    <source>
        <dbReference type="Google" id="ProtNLM"/>
    </source>
</evidence>
<dbReference type="SMART" id="SM00706">
    <property type="entry name" value="TECPR"/>
    <property type="match status" value="6"/>
</dbReference>
<reference evidence="2" key="1">
    <citation type="submission" date="2018-08" db="EMBL/GenBank/DDBJ databases">
        <title>Sequencing the genomes of 1000 actinobacteria strains.</title>
        <authorList>
            <person name="Klenk H.-P."/>
        </authorList>
    </citation>
    <scope>NUCLEOTIDE SEQUENCE [LARGE SCALE GENOMIC DNA]</scope>
    <source>
        <strain evidence="2">DSM 43927</strain>
    </source>
</reference>
<accession>A0A3D9SLJ4</accession>
<organism evidence="2 3">
    <name type="scientific">Thermomonospora umbrina</name>
    <dbReference type="NCBI Taxonomy" id="111806"/>
    <lineage>
        <taxon>Bacteria</taxon>
        <taxon>Bacillati</taxon>
        <taxon>Actinomycetota</taxon>
        <taxon>Actinomycetes</taxon>
        <taxon>Streptosporangiales</taxon>
        <taxon>Thermomonosporaceae</taxon>
        <taxon>Thermomonospora</taxon>
    </lineage>
</organism>
<sequence length="463" mass="48318">MRRITRARRRIGFIAATSLLLTPIAAVSATASADPTPPKGRFGGQGPIVDTKGNRLSATALPEAMPVMTRDHILSRAQSWVGKGIVYNQDASYAGYRTDCSGFVSMAWNLGVSLTTPRFVPEGYAHWISKGELQAGDILLDDDAGDFGHVVVFDHWNSANQSSYVGYELSSSHNVAHRSFPYPYDAGSGPYAPARYNNVVPARGGTHLFAQSPDRSGVFQYAGYGNTWTKVGGAARDIYTGGAGLFATNPTTGDLYRYNGTPDSWSKVGGPGHTFVVAGDQLFGLSPDRGAVYQWTGGTSWIKVGGAAGSLIGGDGGLFATDPSSGDLYKYNGSPENWSKVGGPGAQFAVGGGRLYGLSPDKNAVYQWNGSGTAWTKVGGAAGALYAGWAGMFATNPSTGDLHKYNGTPESWSKVGGAGRQFAVSNGTVFGLSPNGGAVYKWTGSGTNWVQVGGPAASISVGN</sequence>
<dbReference type="EMBL" id="QTTT01000001">
    <property type="protein sequence ID" value="REE96728.1"/>
    <property type="molecule type" value="Genomic_DNA"/>
</dbReference>
<dbReference type="SUPFAM" id="SSF63825">
    <property type="entry name" value="YWTD domain"/>
    <property type="match status" value="1"/>
</dbReference>
<dbReference type="AlphaFoldDB" id="A0A3D9SLJ4"/>
<dbReference type="OrthoDB" id="9815928at2"/>
<gene>
    <name evidence="2" type="ORF">DFJ69_2175</name>
</gene>
<feature type="chain" id="PRO_5017545952" description="Cell wall-associated NlpC family hydrolase" evidence="1">
    <location>
        <begin position="34"/>
        <end position="463"/>
    </location>
</feature>
<keyword evidence="3" id="KW-1185">Reference proteome</keyword>
<keyword evidence="1" id="KW-0732">Signal</keyword>
<proteinExistence type="predicted"/>
<evidence type="ECO:0000313" key="3">
    <source>
        <dbReference type="Proteomes" id="UP000256661"/>
    </source>
</evidence>
<dbReference type="InterPro" id="IPR006624">
    <property type="entry name" value="Beta-propeller_rpt_TECPR"/>
</dbReference>
<evidence type="ECO:0000313" key="2">
    <source>
        <dbReference type="EMBL" id="REE96728.1"/>
    </source>
</evidence>
<evidence type="ECO:0000256" key="1">
    <source>
        <dbReference type="SAM" id="SignalP"/>
    </source>
</evidence>
<feature type="signal peptide" evidence="1">
    <location>
        <begin position="1"/>
        <end position="33"/>
    </location>
</feature>
<comment type="caution">
    <text evidence="2">The sequence shown here is derived from an EMBL/GenBank/DDBJ whole genome shotgun (WGS) entry which is preliminary data.</text>
</comment>
<protein>
    <recommendedName>
        <fullName evidence="4">Cell wall-associated NlpC family hydrolase</fullName>
    </recommendedName>
</protein>